<evidence type="ECO:0000256" key="1">
    <source>
        <dbReference type="SAM" id="MobiDB-lite"/>
    </source>
</evidence>
<keyword evidence="3" id="KW-1185">Reference proteome</keyword>
<comment type="caution">
    <text evidence="2">The sequence shown here is derived from an EMBL/GenBank/DDBJ whole genome shotgun (WGS) entry which is preliminary data.</text>
</comment>
<name>A0A9Q1AWG0_9SAUR</name>
<feature type="non-terminal residue" evidence="2">
    <location>
        <position position="94"/>
    </location>
</feature>
<dbReference type="Proteomes" id="UP001142489">
    <property type="component" value="Unassembled WGS sequence"/>
</dbReference>
<evidence type="ECO:0000313" key="3">
    <source>
        <dbReference type="Proteomes" id="UP001142489"/>
    </source>
</evidence>
<accession>A0A9Q1AWG0</accession>
<feature type="region of interest" description="Disordered" evidence="1">
    <location>
        <begin position="1"/>
        <end position="20"/>
    </location>
</feature>
<feature type="non-terminal residue" evidence="2">
    <location>
        <position position="1"/>
    </location>
</feature>
<proteinExistence type="predicted"/>
<sequence length="94" mass="9782">SPLKRGADSGSSDWGDPLSHSQGGACALLQLCPHLKASMMAAAVTTGKPAELMGICSSYQAVMPHFVCIAKQFPSLSPSGWCPRHPRASCTEPA</sequence>
<gene>
    <name evidence="2" type="ORF">JRQ81_002422</name>
</gene>
<organism evidence="2 3">
    <name type="scientific">Phrynocephalus forsythii</name>
    <dbReference type="NCBI Taxonomy" id="171643"/>
    <lineage>
        <taxon>Eukaryota</taxon>
        <taxon>Metazoa</taxon>
        <taxon>Chordata</taxon>
        <taxon>Craniata</taxon>
        <taxon>Vertebrata</taxon>
        <taxon>Euteleostomi</taxon>
        <taxon>Lepidosauria</taxon>
        <taxon>Squamata</taxon>
        <taxon>Bifurcata</taxon>
        <taxon>Unidentata</taxon>
        <taxon>Episquamata</taxon>
        <taxon>Toxicofera</taxon>
        <taxon>Iguania</taxon>
        <taxon>Acrodonta</taxon>
        <taxon>Agamidae</taxon>
        <taxon>Agaminae</taxon>
        <taxon>Phrynocephalus</taxon>
    </lineage>
</organism>
<protein>
    <submittedName>
        <fullName evidence="2">Uncharacterized protein</fullName>
    </submittedName>
</protein>
<reference evidence="2" key="1">
    <citation type="journal article" date="2023" name="DNA Res.">
        <title>Chromosome-level genome assembly of Phrynocephalus forsythii using third-generation DNA sequencing and Hi-C analysis.</title>
        <authorList>
            <person name="Qi Y."/>
            <person name="Zhao W."/>
            <person name="Zhao Y."/>
            <person name="Niu C."/>
            <person name="Cao S."/>
            <person name="Zhang Y."/>
        </authorList>
    </citation>
    <scope>NUCLEOTIDE SEQUENCE</scope>
    <source>
        <tissue evidence="2">Muscle</tissue>
    </source>
</reference>
<dbReference type="EMBL" id="JAPFRF010000011">
    <property type="protein sequence ID" value="KAJ7316260.1"/>
    <property type="molecule type" value="Genomic_DNA"/>
</dbReference>
<evidence type="ECO:0000313" key="2">
    <source>
        <dbReference type="EMBL" id="KAJ7316260.1"/>
    </source>
</evidence>
<dbReference type="AlphaFoldDB" id="A0A9Q1AWG0"/>